<accession>A0A369M1V5</accession>
<dbReference type="GO" id="GO:0020037">
    <property type="term" value="F:heme binding"/>
    <property type="evidence" value="ECO:0007669"/>
    <property type="project" value="InterPro"/>
</dbReference>
<dbReference type="Gene3D" id="2.40.50.140">
    <property type="entry name" value="Nucleic acid-binding proteins"/>
    <property type="match status" value="2"/>
</dbReference>
<dbReference type="Proteomes" id="UP000254000">
    <property type="component" value="Unassembled WGS sequence"/>
</dbReference>
<proteinExistence type="predicted"/>
<dbReference type="SUPFAM" id="SSF82093">
    <property type="entry name" value="Heme chaperone CcmE"/>
    <property type="match status" value="2"/>
</dbReference>
<dbReference type="EMBL" id="PPTS01000005">
    <property type="protein sequence ID" value="RDB64869.1"/>
    <property type="molecule type" value="Genomic_DNA"/>
</dbReference>
<dbReference type="GeneID" id="78359847"/>
<dbReference type="InterPro" id="IPR004329">
    <property type="entry name" value="CcmE"/>
</dbReference>
<organism evidence="5 6">
    <name type="scientific">Gordonibacter pamelaeae</name>
    <dbReference type="NCBI Taxonomy" id="471189"/>
    <lineage>
        <taxon>Bacteria</taxon>
        <taxon>Bacillati</taxon>
        <taxon>Actinomycetota</taxon>
        <taxon>Coriobacteriia</taxon>
        <taxon>Eggerthellales</taxon>
        <taxon>Eggerthellaceae</taxon>
        <taxon>Gordonibacter</taxon>
    </lineage>
</organism>
<keyword evidence="3" id="KW-0201">Cytochrome c-type biogenesis</keyword>
<dbReference type="InterPro" id="IPR012340">
    <property type="entry name" value="NA-bd_OB-fold"/>
</dbReference>
<evidence type="ECO:0000313" key="6">
    <source>
        <dbReference type="Proteomes" id="UP000254000"/>
    </source>
</evidence>
<gene>
    <name evidence="5" type="ORF">C1877_09115</name>
</gene>
<protein>
    <submittedName>
        <fullName evidence="5">Cytochrome C biogenesis protein</fullName>
    </submittedName>
</protein>
<evidence type="ECO:0000256" key="3">
    <source>
        <dbReference type="ARBA" id="ARBA00022748"/>
    </source>
</evidence>
<dbReference type="AlphaFoldDB" id="A0A369M1V5"/>
<dbReference type="GO" id="GO:0017003">
    <property type="term" value="P:protein-heme linkage"/>
    <property type="evidence" value="ECO:0007669"/>
    <property type="project" value="InterPro"/>
</dbReference>
<dbReference type="InterPro" id="IPR036127">
    <property type="entry name" value="CcmE-like_sf"/>
</dbReference>
<evidence type="ECO:0000256" key="1">
    <source>
        <dbReference type="ARBA" id="ARBA00004370"/>
    </source>
</evidence>
<name>A0A369M1V5_9ACTN</name>
<dbReference type="GO" id="GO:0017004">
    <property type="term" value="P:cytochrome complex assembly"/>
    <property type="evidence" value="ECO:0007669"/>
    <property type="project" value="UniProtKB-KW"/>
</dbReference>
<reference evidence="5 6" key="1">
    <citation type="journal article" date="2018" name="Elife">
        <title>Discovery and characterization of a prevalent human gut bacterial enzyme sufficient for the inactivation of a family of plant toxins.</title>
        <authorList>
            <person name="Koppel N."/>
            <person name="Bisanz J.E."/>
            <person name="Pandelia M.E."/>
            <person name="Turnbaugh P.J."/>
            <person name="Balskus E.P."/>
        </authorList>
    </citation>
    <scope>NUCLEOTIDE SEQUENCE [LARGE SCALE GENOMIC DNA]</scope>
    <source>
        <strain evidence="5 6">3C</strain>
    </source>
</reference>
<keyword evidence="2" id="KW-0349">Heme</keyword>
<keyword evidence="2" id="KW-0408">Iron</keyword>
<dbReference type="Pfam" id="PF03100">
    <property type="entry name" value="CcmE"/>
    <property type="match status" value="2"/>
</dbReference>
<keyword evidence="2" id="KW-0479">Metal-binding</keyword>
<dbReference type="OrthoDB" id="9794828at2"/>
<sequence length="221" mass="23042">MNTKTKRRLVVVTGIIVIVLVVVLAVVGGSSSAKSVTIADMANGQYADQKVQVSGNVVENSFSTEDNVLTFDMYDPSGDQTQYLRVKYEGGVAATFGNDVTAICTGKVGADGVLHATELVTKCPSKYENSSNALGVAQLAEYGDSVLDKPVKVTGTVKDGTLAAAGQGDRFVLVDAEGAPELSVLFDDALSDEVRDGSTLVLTGSLNEDGKFHATEVSLAE</sequence>
<keyword evidence="6" id="KW-1185">Reference proteome</keyword>
<evidence type="ECO:0000256" key="4">
    <source>
        <dbReference type="ARBA" id="ARBA00023136"/>
    </source>
</evidence>
<dbReference type="RefSeq" id="WP_041239017.1">
    <property type="nucleotide sequence ID" value="NZ_CABMMS010000005.1"/>
</dbReference>
<comment type="subcellular location">
    <subcellularLocation>
        <location evidence="1">Membrane</location>
    </subcellularLocation>
</comment>
<evidence type="ECO:0000313" key="5">
    <source>
        <dbReference type="EMBL" id="RDB64869.1"/>
    </source>
</evidence>
<keyword evidence="4" id="KW-0472">Membrane</keyword>
<comment type="caution">
    <text evidence="5">The sequence shown here is derived from an EMBL/GenBank/DDBJ whole genome shotgun (WGS) entry which is preliminary data.</text>
</comment>
<dbReference type="GO" id="GO:0005886">
    <property type="term" value="C:plasma membrane"/>
    <property type="evidence" value="ECO:0007669"/>
    <property type="project" value="InterPro"/>
</dbReference>
<evidence type="ECO:0000256" key="2">
    <source>
        <dbReference type="ARBA" id="ARBA00022617"/>
    </source>
</evidence>